<keyword evidence="3" id="KW-1185">Reference proteome</keyword>
<dbReference type="EMBL" id="CAJHUC010000332">
    <property type="protein sequence ID" value="CAD7695351.1"/>
    <property type="molecule type" value="Genomic_DNA"/>
</dbReference>
<name>A0A8S1INZ4_9CHLO</name>
<feature type="compositionally biased region" description="Polar residues" evidence="1">
    <location>
        <begin position="45"/>
        <end position="54"/>
    </location>
</feature>
<reference evidence="2" key="1">
    <citation type="submission" date="2020-12" db="EMBL/GenBank/DDBJ databases">
        <authorList>
            <person name="Iha C."/>
        </authorList>
    </citation>
    <scope>NUCLEOTIDE SEQUENCE</scope>
</reference>
<protein>
    <submittedName>
        <fullName evidence="2">Uncharacterized protein</fullName>
    </submittedName>
</protein>
<comment type="caution">
    <text evidence="2">The sequence shown here is derived from an EMBL/GenBank/DDBJ whole genome shotgun (WGS) entry which is preliminary data.</text>
</comment>
<organism evidence="2 3">
    <name type="scientific">Ostreobium quekettii</name>
    <dbReference type="NCBI Taxonomy" id="121088"/>
    <lineage>
        <taxon>Eukaryota</taxon>
        <taxon>Viridiplantae</taxon>
        <taxon>Chlorophyta</taxon>
        <taxon>core chlorophytes</taxon>
        <taxon>Ulvophyceae</taxon>
        <taxon>TCBD clade</taxon>
        <taxon>Bryopsidales</taxon>
        <taxon>Ostreobineae</taxon>
        <taxon>Ostreobiaceae</taxon>
        <taxon>Ostreobium</taxon>
    </lineage>
</organism>
<proteinExistence type="predicted"/>
<evidence type="ECO:0000256" key="1">
    <source>
        <dbReference type="SAM" id="MobiDB-lite"/>
    </source>
</evidence>
<dbReference type="Proteomes" id="UP000708148">
    <property type="component" value="Unassembled WGS sequence"/>
</dbReference>
<feature type="region of interest" description="Disordered" evidence="1">
    <location>
        <begin position="1"/>
        <end position="113"/>
    </location>
</feature>
<evidence type="ECO:0000313" key="3">
    <source>
        <dbReference type="Proteomes" id="UP000708148"/>
    </source>
</evidence>
<sequence>MVQVQEPEPQNSEVPPKRQRTEAPSGTDSEEQSGEPQGLGLVAYSSDNATSGQEGVTEGEYERRSQRKGGMGGAEPMGAMSAQANVGEESSGTEDSESGGSEVGSPNHLQSFF</sequence>
<dbReference type="AlphaFoldDB" id="A0A8S1INZ4"/>
<gene>
    <name evidence="2" type="ORF">OSTQU699_LOCUS712</name>
</gene>
<feature type="compositionally biased region" description="Low complexity" evidence="1">
    <location>
        <begin position="76"/>
        <end position="90"/>
    </location>
</feature>
<evidence type="ECO:0000313" key="2">
    <source>
        <dbReference type="EMBL" id="CAD7695351.1"/>
    </source>
</evidence>
<accession>A0A8S1INZ4</accession>